<dbReference type="InterPro" id="IPR015919">
    <property type="entry name" value="Cadherin-like_sf"/>
</dbReference>
<dbReference type="GO" id="GO:0016020">
    <property type="term" value="C:membrane"/>
    <property type="evidence" value="ECO:0007669"/>
    <property type="project" value="InterPro"/>
</dbReference>
<dbReference type="InterPro" id="IPR050708">
    <property type="entry name" value="T6SS_VgrG/RHS"/>
</dbReference>
<sequence length="3281" mass="360562">MDTVYLVDGSSSMTQVWPLLSGHYTESDIELIDNGIGSGETKNRYGLVGFGYAATIVNFEQGIWSDFSGLYNEMYIPDGPPGGSGIGENGLLAIQTAIDNYPFRENVAKTVTLFADEETNAGLTNGETIAELRQRYIDNNIVLNVITNYTPYCADGRVAIGANSEDIAFVATEEGGFEFCEFDRERSLELGSPAIDLYVEPFVKTAFATGGSAFSMSAYYFSGDFESVLAAYNYQLIKQASVVASGPQADLSFAEAQLQYTDNQWQLSVVVNNRGLAVSDVASLEVSGAANAVIDVNGILPEQSETLFIPLGQERLSGNLQLQINAGTNECLANNNQVTLPVISLLADDGEGGTATQTFNLNVGSNERIHEIISVPPTSLSLGLDLVYQVELSNTQKGDHYQYSLVGPESASIDSFAGLLRFKPTSEQIGNQDFTITVTNLAGEQVQQFFSVQVTNDYTLPRFTDETFQQRVTSNTSFEFQPTVISDSTAQLTYSLVHSPSSSSIDPQTGAFIYNAQDSDIDVIRLVNMKVTDQYGNSDYFIFSVFADYLNVAPSIIDSGEDLATIGPDGYQNIFSITDPNVRENFDLSITTSADFLSGQIYDYYGTDMLQGILAWSGEDAYSLHPLHGIDNNFLCSSSDNLVASSYAPLKLKNRFSIGGWISPLVMPLSDTNEDGVVDLRDDKGLIVHTSNTIRGISLDNQIEHWIMQFGASGLSLPPSRLHGMAAADINADGVLDVLYVVSGSSRTLVARSSDDGRLLWESAVGISNRTISYGDITIVDANNDGFVEITAGDSVFSHEGDLLLTFDAVNYSASRYSPIYTLDVNGDGIQDFIQKGIAKDLNGNEIGRVDYQRREGSKEAYMAFANFDNDPALEMVIVENIDSNVHIRTMALVDDDFSFIWGPTPIRNIGPVFVGDFTGDSNAEIFVSSADTLFDANGEIIWQLDDWSNYDGRLASVADIQGDGRLDVIIHRELFTFLIDGLTGEELNRKNAGNASTMAPVVIDSDGNQKLEIFTTTRGLLTIQEYDGVTLQQGLPQYYNQSIFSSDALQENLQVQQGQIVKADNSFGSVHVKSKRFTNGIADLWVGRPISRTRGEIVVDVKNKGTANYPYSFKVLLVKGDPDNGGEVIATQSSHSLSIGESQQLVFRGLDLEDYNGEVTAVIQALSIYEECSLDNNYTSSHTVEYTISDNAGESNSVYYLLGVQYLRSATPTILTPSELELTEGVEYKYGIDVLTDRSVDPLNFGSFQVHQGPDGLTINSKTGELSWTPELGQAGSYEVQVQRINFVNSSSRVFTLTVAPSPNSPPEITSVPNVGTAEIDTFIYQVEATDPDGDAITYRLLDGPTTMSIGAQSGYIEWIADQEGSITVSIEASDGQFTDVQTFTMDVTLSNSSPEITSTPSSQATANKVYQYSILATDAEGDAITFSLVSGPQAMTVDSTSGELRWAVSSSDVGLHDVVIAATDEHGFSSNQSFSVNVSSGLVNTAPMITSTPTGVVAPDQQYTYSFIAVDAENHALTYSLENAPTGMAISAQGLVQWTPSLSDVGTYNIVIKVEDELGAYAIQSYSLIVAVDGQSNDLPTISSTPFSFAQTNALYTYSVVASDPNGDALSYSLVTAPAGMSINGNDVSWTPTEVGSVSVQLRVSDGQNYVDQFWTINVSDEPVEFSALLSLAPRVAEPNEMINLAVQPQYARGEVTGSVSFNGNNYPLDAQLAAQFSGVNPGAYVVEVSLNDGSTNLVLTETVYIRDAADTQAPVVNIESPLDADVITRLQDVVISVSDDRLANWRLVLKARNTAPTDYQVIAEGNSNVSSQTVAQIDATMMLNGFYSLILQATDENGAESSVTTVVSVEEQLKLGVYTITLEDVNLPVAGIPIQVTRTYDSRRRNETLDFGKGWSIDYQNVRVQENQTLGFAWALNEYSSGYFSRWCVEPVSNPMVTVRLPDGDVEKFRAVADPGCTQFVPETNVRLAFEPIGATFSTLEQDTYSLLKLVNGHLVRAGDNGQVDPALYTLTTKEGMKYKLDQNFGVIKVIEPNGHSLTYSDNGITHSLNTDVDFVRNEQGLIEQIILPDDSVINYQYNSELELTRVEYPSGVSNEYTYLADHYLEELIDGQGRVVSRNEYDTDGRLIATYDAFGNKIEMIHNLADNVETVLDRNLNPTTYVFDDKGRVLSETNALNETTTRTYNEHGLMLSETNALNETTTWTYDDRANTLTETDPTGYVTNYVYDNTNQLIRMYDSTGKTLAENRYDIGRNLTELTRADGTSVSMLYDVGIGSNQTGQLLFMTDAEGNSTEYHVHFFTGQTVGQTDASGVRTDYTLDDNLNRTSESTTRTLADGTVETLVTTYEYDSGNRLVSTLYPDGTSSRVEYDENGREKTVYDEQDRATVMDYNDRGELISTTYPDGSTSEATYDANGNKLTETNRLGQVTTYTYDALNRVLTTTNADNRVTTNEYDEAGRLTAMIDARGFRTEYEYDSAGRRTKVIDAFNNEHSFAYDEEGNLVSETDALGHTTTYEYDLLNRRTATVFHNLSRVATEFDKADRQVAKLDQAQVRTEYEYDPLGRLVKVIDVLGNETSYTYDEQGNKLTQTDAEGRTTRWTYDSMGRVLTRQLPMGQTETSQYDSFGRLESHTDFNGDAKTFIYDVNDRITQISYADGSTESFTYDAIGNRLSATDASGTTVYTYDALSRLETETKPTGEVLSYEYDENGNKTRFTITYIGGAVREETFTYDRLNRLETVTDNNGNVTTYGYDAVGNRSSISYPNGSSQVYVYDELNRLTTLRHFDSNGALINEFNYTLHTTGRRTQIDELSGRSVINGYDELYRLTSETIVDPINGDYSASYTYDNVGNRTYSTINGVSTSFSYDNNDRITVQGDITYEYDDNGNTLFKGNLEEQTFYRYSLKNKLTQVESAEGINDYEYDVDNNRVEKTEAGTAVRFIVDNNQAYAQVIAEASDTNVIGKEYVYGDDLISQSANAASHYYMYDGLGSTRSLTDDSGSISDQYFYDAFGITLASVGSTDNNYLYTGEQYDSGLDNYYLRARYYDQNVGRFTQMDTWMGHNHDPVTLHKYLYANADPISYTDPSGHFSLGSLNAATSIRGILSTVAQSTMRVSTGVVGAGRASVSFVARYMGRLAVNVLRPVFRAAGRLSLQNARGRSLTSFDKFKRFFMSPTRSHPNVNWGPIGRFLKKAFPNVRWEQHHVAIQARWFRPGGPSQWYPHDRLANLGLQRLGNAGFNLMAIPRGLNGALGRSAWGTAGLAIGSYGTVAYGIYEIISSLGDD</sequence>
<organism evidence="3 4">
    <name type="scientific">Pleionea litopenaei</name>
    <dbReference type="NCBI Taxonomy" id="3070815"/>
    <lineage>
        <taxon>Bacteria</taxon>
        <taxon>Pseudomonadati</taxon>
        <taxon>Pseudomonadota</taxon>
        <taxon>Gammaproteobacteria</taxon>
        <taxon>Oceanospirillales</taxon>
        <taxon>Pleioneaceae</taxon>
        <taxon>Pleionea</taxon>
    </lineage>
</organism>
<dbReference type="Pfam" id="PF05345">
    <property type="entry name" value="He_PIG"/>
    <property type="match status" value="5"/>
</dbReference>
<dbReference type="PANTHER" id="PTHR32305">
    <property type="match status" value="1"/>
</dbReference>
<keyword evidence="4" id="KW-1185">Reference proteome</keyword>
<evidence type="ECO:0000259" key="2">
    <source>
        <dbReference type="Pfam" id="PF25023"/>
    </source>
</evidence>
<dbReference type="InterPro" id="IPR006530">
    <property type="entry name" value="YD"/>
</dbReference>
<evidence type="ECO:0000313" key="3">
    <source>
        <dbReference type="EMBL" id="WMS89223.1"/>
    </source>
</evidence>
<name>A0AA51RX23_9GAMM</name>
<dbReference type="GO" id="GO:0005509">
    <property type="term" value="F:calcium ion binding"/>
    <property type="evidence" value="ECO:0007669"/>
    <property type="project" value="InterPro"/>
</dbReference>
<dbReference type="InterPro" id="IPR028994">
    <property type="entry name" value="Integrin_alpha_N"/>
</dbReference>
<keyword evidence="1" id="KW-0677">Repeat</keyword>
<dbReference type="PANTHER" id="PTHR32305:SF15">
    <property type="entry name" value="PROTEIN RHSA-RELATED"/>
    <property type="match status" value="1"/>
</dbReference>
<dbReference type="SUPFAM" id="SSF49313">
    <property type="entry name" value="Cadherin-like"/>
    <property type="match status" value="6"/>
</dbReference>
<dbReference type="SUPFAM" id="SSF69318">
    <property type="entry name" value="Integrin alpha N-terminal domain"/>
    <property type="match status" value="2"/>
</dbReference>
<reference evidence="3 4" key="1">
    <citation type="submission" date="2023-08" db="EMBL/GenBank/DDBJ databases">
        <title>Pleionea litopenaei sp. nov., isolated from stomach of juvenile Litopenaeus vannamei.</title>
        <authorList>
            <person name="Rho A.M."/>
            <person name="Hwang C.Y."/>
        </authorList>
    </citation>
    <scope>NUCLEOTIDE SEQUENCE [LARGE SCALE GENOMIC DNA]</scope>
    <source>
        <strain evidence="3 4">HL-JVS1</strain>
    </source>
</reference>
<evidence type="ECO:0000313" key="4">
    <source>
        <dbReference type="Proteomes" id="UP001239782"/>
    </source>
</evidence>
<dbReference type="InterPro" id="IPR031325">
    <property type="entry name" value="RHS_repeat"/>
</dbReference>
<dbReference type="InterPro" id="IPR022385">
    <property type="entry name" value="Rhs_assc_core"/>
</dbReference>
<protein>
    <submittedName>
        <fullName evidence="3">Ig domain-containing protein</fullName>
    </submittedName>
</protein>
<accession>A0AA51RX23</accession>
<dbReference type="InterPro" id="IPR056823">
    <property type="entry name" value="TEN-like_YD-shell"/>
</dbReference>
<dbReference type="Pfam" id="PF25023">
    <property type="entry name" value="TEN_YD-shell"/>
    <property type="match status" value="1"/>
</dbReference>
<dbReference type="NCBIfam" id="TIGR01643">
    <property type="entry name" value="YD_repeat_2x"/>
    <property type="match status" value="9"/>
</dbReference>
<gene>
    <name evidence="3" type="ORF">Q9312_08410</name>
</gene>
<dbReference type="EMBL" id="CP133548">
    <property type="protein sequence ID" value="WMS89223.1"/>
    <property type="molecule type" value="Genomic_DNA"/>
</dbReference>
<dbReference type="SUPFAM" id="SSF69304">
    <property type="entry name" value="Tricorn protease N-terminal domain"/>
    <property type="match status" value="1"/>
</dbReference>
<dbReference type="Pfam" id="PF05593">
    <property type="entry name" value="RHS_repeat"/>
    <property type="match status" value="7"/>
</dbReference>
<dbReference type="SUPFAM" id="SSF53300">
    <property type="entry name" value="vWA-like"/>
    <property type="match status" value="1"/>
</dbReference>
<dbReference type="NCBIfam" id="TIGR03696">
    <property type="entry name" value="Rhs_assc_core"/>
    <property type="match status" value="1"/>
</dbReference>
<feature type="domain" description="Teneurin-like YD-shell" evidence="2">
    <location>
        <begin position="2834"/>
        <end position="3078"/>
    </location>
</feature>
<dbReference type="Gene3D" id="2.180.10.10">
    <property type="entry name" value="RHS repeat-associated core"/>
    <property type="match status" value="3"/>
</dbReference>
<dbReference type="Gene3D" id="3.90.930.1">
    <property type="match status" value="1"/>
</dbReference>
<dbReference type="KEGG" id="plei:Q9312_08410"/>
<dbReference type="Gene3D" id="2.60.40.10">
    <property type="entry name" value="Immunoglobulins"/>
    <property type="match status" value="6"/>
</dbReference>
<dbReference type="Proteomes" id="UP001239782">
    <property type="component" value="Chromosome"/>
</dbReference>
<dbReference type="InterPro" id="IPR036465">
    <property type="entry name" value="vWFA_dom_sf"/>
</dbReference>
<proteinExistence type="predicted"/>
<evidence type="ECO:0000256" key="1">
    <source>
        <dbReference type="ARBA" id="ARBA00022737"/>
    </source>
</evidence>
<dbReference type="RefSeq" id="WP_309204495.1">
    <property type="nucleotide sequence ID" value="NZ_CP133548.1"/>
</dbReference>
<dbReference type="InterPro" id="IPR013783">
    <property type="entry name" value="Ig-like_fold"/>
</dbReference>